<dbReference type="HOGENOM" id="CLU_047592_2_1_1"/>
<evidence type="ECO:0000313" key="2">
    <source>
        <dbReference type="Proteomes" id="UP000054166"/>
    </source>
</evidence>
<protein>
    <recommendedName>
        <fullName evidence="3">BTB domain-containing protein</fullName>
    </recommendedName>
</protein>
<dbReference type="Proteomes" id="UP000054166">
    <property type="component" value="Unassembled WGS sequence"/>
</dbReference>
<dbReference type="AlphaFoldDB" id="A0A0C3CHN8"/>
<reference evidence="2" key="2">
    <citation type="submission" date="2015-01" db="EMBL/GenBank/DDBJ databases">
        <title>Evolutionary Origins and Diversification of the Mycorrhizal Mutualists.</title>
        <authorList>
            <consortium name="DOE Joint Genome Institute"/>
            <consortium name="Mycorrhizal Genomics Consortium"/>
            <person name="Kohler A."/>
            <person name="Kuo A."/>
            <person name="Nagy L.G."/>
            <person name="Floudas D."/>
            <person name="Copeland A."/>
            <person name="Barry K.W."/>
            <person name="Cichocki N."/>
            <person name="Veneault-Fourrey C."/>
            <person name="LaButti K."/>
            <person name="Lindquist E.A."/>
            <person name="Lipzen A."/>
            <person name="Lundell T."/>
            <person name="Morin E."/>
            <person name="Murat C."/>
            <person name="Riley R."/>
            <person name="Ohm R."/>
            <person name="Sun H."/>
            <person name="Tunlid A."/>
            <person name="Henrissat B."/>
            <person name="Grigoriev I.V."/>
            <person name="Hibbett D.S."/>
            <person name="Martin F."/>
        </authorList>
    </citation>
    <scope>NUCLEOTIDE SEQUENCE [LARGE SCALE GENOMIC DNA]</scope>
    <source>
        <strain evidence="2">F 1598</strain>
    </source>
</reference>
<dbReference type="InterPro" id="IPR011333">
    <property type="entry name" value="SKP1/BTB/POZ_sf"/>
</dbReference>
<proteinExistence type="predicted"/>
<dbReference type="OrthoDB" id="3199068at2759"/>
<dbReference type="STRING" id="765440.A0A0C3CHN8"/>
<dbReference type="Gene3D" id="3.30.710.10">
    <property type="entry name" value="Potassium Channel Kv1.1, Chain A"/>
    <property type="match status" value="1"/>
</dbReference>
<evidence type="ECO:0000313" key="1">
    <source>
        <dbReference type="EMBL" id="KIM89312.1"/>
    </source>
</evidence>
<name>A0A0C3CHN8_PILCF</name>
<evidence type="ECO:0008006" key="3">
    <source>
        <dbReference type="Google" id="ProtNLM"/>
    </source>
</evidence>
<keyword evidence="2" id="KW-1185">Reference proteome</keyword>
<organism evidence="1 2">
    <name type="scientific">Piloderma croceum (strain F 1598)</name>
    <dbReference type="NCBI Taxonomy" id="765440"/>
    <lineage>
        <taxon>Eukaryota</taxon>
        <taxon>Fungi</taxon>
        <taxon>Dikarya</taxon>
        <taxon>Basidiomycota</taxon>
        <taxon>Agaricomycotina</taxon>
        <taxon>Agaricomycetes</taxon>
        <taxon>Agaricomycetidae</taxon>
        <taxon>Atheliales</taxon>
        <taxon>Atheliaceae</taxon>
        <taxon>Piloderma</taxon>
    </lineage>
</organism>
<accession>A0A0C3CHN8</accession>
<gene>
    <name evidence="1" type="ORF">PILCRDRAFT_813241</name>
</gene>
<reference evidence="1 2" key="1">
    <citation type="submission" date="2014-04" db="EMBL/GenBank/DDBJ databases">
        <authorList>
            <consortium name="DOE Joint Genome Institute"/>
            <person name="Kuo A."/>
            <person name="Tarkka M."/>
            <person name="Buscot F."/>
            <person name="Kohler A."/>
            <person name="Nagy L.G."/>
            <person name="Floudas D."/>
            <person name="Copeland A."/>
            <person name="Barry K.W."/>
            <person name="Cichocki N."/>
            <person name="Veneault-Fourrey C."/>
            <person name="LaButti K."/>
            <person name="Lindquist E.A."/>
            <person name="Lipzen A."/>
            <person name="Lundell T."/>
            <person name="Morin E."/>
            <person name="Murat C."/>
            <person name="Sun H."/>
            <person name="Tunlid A."/>
            <person name="Henrissat B."/>
            <person name="Grigoriev I.V."/>
            <person name="Hibbett D.S."/>
            <person name="Martin F."/>
            <person name="Nordberg H.P."/>
            <person name="Cantor M.N."/>
            <person name="Hua S.X."/>
        </authorList>
    </citation>
    <scope>NUCLEOTIDE SEQUENCE [LARGE SCALE GENOMIC DNA]</scope>
    <source>
        <strain evidence="1 2">F 1598</strain>
    </source>
</reference>
<sequence length="242" mass="27523">MGEAARSNMKRKEPYYFDCVVFQVEDALYKLPKSYFSRSSVFATIFTLPSGEKDVEGTDDKPFVLHGVSEVDFESFLMVMYPMPFTEFNLTLQQWTSVLKLSTMWEFTDIRNGAIRELSKAEMKMGPVEKIECGRKFEMKEWLLDGLVELVVRPESITDEEAERLGWKTAAKLLRLREQQLKLPRSPAPGEICKVCDGNGDDGLTTLCKYCNGYGSGVSGFTPQSPQPNFSEVVQVEFRTEL</sequence>
<dbReference type="InParanoid" id="A0A0C3CHN8"/>
<dbReference type="EMBL" id="KN832975">
    <property type="protein sequence ID" value="KIM89312.1"/>
    <property type="molecule type" value="Genomic_DNA"/>
</dbReference>